<name>A0AAD9YZP1_9LECA</name>
<comment type="similarity">
    <text evidence="1">Belongs to the PrpD family.</text>
</comment>
<dbReference type="InterPro" id="IPR042183">
    <property type="entry name" value="MmgE/PrpD_sf_1"/>
</dbReference>
<dbReference type="InterPro" id="IPR045337">
    <property type="entry name" value="MmgE_PrpD_C"/>
</dbReference>
<dbReference type="SUPFAM" id="SSF103378">
    <property type="entry name" value="2-methylcitrate dehydratase PrpD"/>
    <property type="match status" value="1"/>
</dbReference>
<proteinExistence type="inferred from homology"/>
<evidence type="ECO:0000259" key="3">
    <source>
        <dbReference type="Pfam" id="PF03972"/>
    </source>
</evidence>
<dbReference type="InterPro" id="IPR005656">
    <property type="entry name" value="MmgE_PrpD"/>
</dbReference>
<comment type="caution">
    <text evidence="5">The sequence shown here is derived from an EMBL/GenBank/DDBJ whole genome shotgun (WGS) entry which is preliminary data.</text>
</comment>
<feature type="domain" description="MmgE/PrpD C-terminal" evidence="4">
    <location>
        <begin position="301"/>
        <end position="473"/>
    </location>
</feature>
<dbReference type="InterPro" id="IPR036148">
    <property type="entry name" value="MmgE/PrpD_sf"/>
</dbReference>
<dbReference type="Pfam" id="PF19305">
    <property type="entry name" value="MmgE_PrpD_C"/>
    <property type="match status" value="1"/>
</dbReference>
<evidence type="ECO:0000313" key="6">
    <source>
        <dbReference type="Proteomes" id="UP001276659"/>
    </source>
</evidence>
<gene>
    <name evidence="5" type="ORF">OEA41_005383</name>
</gene>
<dbReference type="PANTHER" id="PTHR16943">
    <property type="entry name" value="2-METHYLCITRATE DEHYDRATASE-RELATED"/>
    <property type="match status" value="1"/>
</dbReference>
<dbReference type="PANTHER" id="PTHR16943:SF8">
    <property type="entry name" value="2-METHYLCITRATE DEHYDRATASE"/>
    <property type="match status" value="1"/>
</dbReference>
<dbReference type="Pfam" id="PF03972">
    <property type="entry name" value="MmgE_PrpD_N"/>
    <property type="match status" value="1"/>
</dbReference>
<dbReference type="EMBL" id="JASNWA010000010">
    <property type="protein sequence ID" value="KAK3168935.1"/>
    <property type="molecule type" value="Genomic_DNA"/>
</dbReference>
<evidence type="ECO:0000313" key="5">
    <source>
        <dbReference type="EMBL" id="KAK3168935.1"/>
    </source>
</evidence>
<dbReference type="Proteomes" id="UP001276659">
    <property type="component" value="Unassembled WGS sequence"/>
</dbReference>
<accession>A0AAD9YZP1</accession>
<feature type="domain" description="MmgE/PrpD N-terminal" evidence="3">
    <location>
        <begin position="25"/>
        <end position="272"/>
    </location>
</feature>
<evidence type="ECO:0000259" key="4">
    <source>
        <dbReference type="Pfam" id="PF19305"/>
    </source>
</evidence>
<reference evidence="5" key="1">
    <citation type="submission" date="2022-11" db="EMBL/GenBank/DDBJ databases">
        <title>Chromosomal genome sequence assembly and mating type (MAT) locus characterization of the leprose asexual lichenized fungus Lepraria neglecta (Nyl.) Erichsen.</title>
        <authorList>
            <person name="Allen J.L."/>
            <person name="Pfeffer B."/>
        </authorList>
    </citation>
    <scope>NUCLEOTIDE SEQUENCE</scope>
    <source>
        <strain evidence="5">Allen 5258</strain>
    </source>
</reference>
<sequence>MSPTAIETPVSSGKSSTPPPGVTTQLCDWIHSLKLEDVPEDVRTRAKYLILDGLACALNGAHVPWSEQAAQAMLEFEEPGEHVLFGWDKKVGPLAAALLNGTFLQACELDDFHSVAPLHSCAVLLSALFAAAQCQKSAKKDPRTVDGASFLLSCLVGFEVGPRAGHALNGAEVLQLGWHCGPIFGHPAAAAAASKLFNASSFQIEDAIGIACTQSCGLMSAQYEGMIKRMQHAFAARNGLFGALLARSGYVGIRKVFERPYGGYLSMFSQGSAKTPKYQEQEVVKDLGEYWHTKVIRTKMHACVGGAHGLIEAIASLQQREPEKMANLGSISHMNIRLSHPVYAHDGWKAERPMTATGGQMNAGYIAAVQLVDKQVLLAQFANSQLDRDEVWSLIPKIDCEHGPEFDHPSRGCGAHIVVRFNDESVLEEIIDQPRGFDPPISNEEIQAKWRKLTEEIMDHDRRDAIENFVLGLENLEDVTKLTTALSGMVANPLK</sequence>
<dbReference type="GO" id="GO:0016829">
    <property type="term" value="F:lyase activity"/>
    <property type="evidence" value="ECO:0007669"/>
    <property type="project" value="InterPro"/>
</dbReference>
<organism evidence="5 6">
    <name type="scientific">Lepraria neglecta</name>
    <dbReference type="NCBI Taxonomy" id="209136"/>
    <lineage>
        <taxon>Eukaryota</taxon>
        <taxon>Fungi</taxon>
        <taxon>Dikarya</taxon>
        <taxon>Ascomycota</taxon>
        <taxon>Pezizomycotina</taxon>
        <taxon>Lecanoromycetes</taxon>
        <taxon>OSLEUM clade</taxon>
        <taxon>Lecanoromycetidae</taxon>
        <taxon>Lecanorales</taxon>
        <taxon>Lecanorineae</taxon>
        <taxon>Stereocaulaceae</taxon>
        <taxon>Lepraria</taxon>
    </lineage>
</organism>
<dbReference type="InterPro" id="IPR045336">
    <property type="entry name" value="MmgE_PrpD_N"/>
</dbReference>
<protein>
    <submittedName>
        <fullName evidence="5">Uncharacterized protein</fullName>
    </submittedName>
</protein>
<evidence type="ECO:0000256" key="1">
    <source>
        <dbReference type="ARBA" id="ARBA00006174"/>
    </source>
</evidence>
<dbReference type="AlphaFoldDB" id="A0AAD9YZP1"/>
<keyword evidence="6" id="KW-1185">Reference proteome</keyword>
<evidence type="ECO:0000256" key="2">
    <source>
        <dbReference type="SAM" id="MobiDB-lite"/>
    </source>
</evidence>
<dbReference type="Gene3D" id="1.10.4100.10">
    <property type="entry name" value="2-methylcitrate dehydratase PrpD"/>
    <property type="match status" value="1"/>
</dbReference>
<feature type="region of interest" description="Disordered" evidence="2">
    <location>
        <begin position="1"/>
        <end position="21"/>
    </location>
</feature>